<keyword evidence="1" id="KW-0732">Signal</keyword>
<dbReference type="Proteomes" id="UP000832011">
    <property type="component" value="Chromosome"/>
</dbReference>
<dbReference type="SUPFAM" id="SSF110997">
    <property type="entry name" value="Sporulation related repeat"/>
    <property type="match status" value="1"/>
</dbReference>
<dbReference type="EMBL" id="CP091511">
    <property type="protein sequence ID" value="UOO90159.1"/>
    <property type="molecule type" value="Genomic_DNA"/>
</dbReference>
<sequence>MKFRHIATVLSVVCVGLWQTQAHAAVVNNSADANQPKPAKPASAKRYVVQLGAFADEFQALRWRQQWTEAGVKTYVVPAKGDTGLMRIRTGPFNTKQEAQAMVLQLKLIGVENAIVLPE</sequence>
<reference evidence="3 4" key="1">
    <citation type="journal article" date="2022" name="Res Sq">
        <title>Evolution of multicellular longitudinally dividing oral cavity symbionts (Neisseriaceae).</title>
        <authorList>
            <person name="Nyongesa S."/>
            <person name="Weber P."/>
            <person name="Bernet E."/>
            <person name="Pullido F."/>
            <person name="Nieckarz M."/>
            <person name="Delaby M."/>
            <person name="Nieves C."/>
            <person name="Viehboeck T."/>
            <person name="Krause N."/>
            <person name="Rivera-Millot A."/>
            <person name="Nakamura A."/>
            <person name="Vischer N."/>
            <person name="VanNieuwenhze M."/>
            <person name="Brun Y."/>
            <person name="Cava F."/>
            <person name="Bulgheresi S."/>
            <person name="Veyrier F."/>
        </authorList>
    </citation>
    <scope>NUCLEOTIDE SEQUENCE [LARGE SCALE GENOMIC DNA]</scope>
    <source>
        <strain evidence="3 4">SN4</strain>
    </source>
</reference>
<evidence type="ECO:0000313" key="3">
    <source>
        <dbReference type="EMBL" id="UOO90159.1"/>
    </source>
</evidence>
<accession>A0ABY4E304</accession>
<feature type="domain" description="SPOR" evidence="2">
    <location>
        <begin position="41"/>
        <end position="118"/>
    </location>
</feature>
<evidence type="ECO:0000256" key="1">
    <source>
        <dbReference type="SAM" id="SignalP"/>
    </source>
</evidence>
<proteinExistence type="predicted"/>
<feature type="signal peptide" evidence="1">
    <location>
        <begin position="1"/>
        <end position="24"/>
    </location>
</feature>
<gene>
    <name evidence="3" type="ORF">LVJ82_03995</name>
</gene>
<dbReference type="InterPro" id="IPR052521">
    <property type="entry name" value="Cell_div_SPOR-domain"/>
</dbReference>
<evidence type="ECO:0000313" key="4">
    <source>
        <dbReference type="Proteomes" id="UP000832011"/>
    </source>
</evidence>
<dbReference type="Pfam" id="PF05036">
    <property type="entry name" value="SPOR"/>
    <property type="match status" value="1"/>
</dbReference>
<dbReference type="RefSeq" id="WP_058355947.1">
    <property type="nucleotide sequence ID" value="NZ_CABKVG010000008.1"/>
</dbReference>
<evidence type="ECO:0000259" key="2">
    <source>
        <dbReference type="PROSITE" id="PS51724"/>
    </source>
</evidence>
<organism evidence="3 4">
    <name type="scientific">Vitreoscilla massiliensis</name>
    <dbReference type="NCBI Taxonomy" id="1689272"/>
    <lineage>
        <taxon>Bacteria</taxon>
        <taxon>Pseudomonadati</taxon>
        <taxon>Pseudomonadota</taxon>
        <taxon>Betaproteobacteria</taxon>
        <taxon>Neisseriales</taxon>
        <taxon>Neisseriaceae</taxon>
        <taxon>Vitreoscilla</taxon>
    </lineage>
</organism>
<dbReference type="InterPro" id="IPR036680">
    <property type="entry name" value="SPOR-like_sf"/>
</dbReference>
<dbReference type="Gene3D" id="3.30.70.1070">
    <property type="entry name" value="Sporulation related repeat"/>
    <property type="match status" value="1"/>
</dbReference>
<dbReference type="InterPro" id="IPR007730">
    <property type="entry name" value="SPOR-like_dom"/>
</dbReference>
<keyword evidence="4" id="KW-1185">Reference proteome</keyword>
<feature type="chain" id="PRO_5047272348" evidence="1">
    <location>
        <begin position="25"/>
        <end position="119"/>
    </location>
</feature>
<dbReference type="PROSITE" id="PS51724">
    <property type="entry name" value="SPOR"/>
    <property type="match status" value="1"/>
</dbReference>
<name>A0ABY4E304_9NEIS</name>
<dbReference type="PANTHER" id="PTHR38687">
    <property type="entry name" value="CELL DIVISION PROTEIN DEDD-RELATED"/>
    <property type="match status" value="1"/>
</dbReference>
<protein>
    <submittedName>
        <fullName evidence="3">SPOR domain-containing protein</fullName>
    </submittedName>
</protein>